<accession>A0A3S5CR68</accession>
<comment type="caution">
    <text evidence="2">The sequence shown here is derived from an EMBL/GenBank/DDBJ whole genome shotgun (WGS) entry which is preliminary data.</text>
</comment>
<feature type="compositionally biased region" description="Basic and acidic residues" evidence="1">
    <location>
        <begin position="50"/>
        <end position="66"/>
    </location>
</feature>
<name>A0A3S5CR68_9PLAT</name>
<dbReference type="Proteomes" id="UP000784294">
    <property type="component" value="Unassembled WGS sequence"/>
</dbReference>
<reference evidence="2" key="1">
    <citation type="submission" date="2018-11" db="EMBL/GenBank/DDBJ databases">
        <authorList>
            <consortium name="Pathogen Informatics"/>
        </authorList>
    </citation>
    <scope>NUCLEOTIDE SEQUENCE</scope>
</reference>
<feature type="region of interest" description="Disordered" evidence="1">
    <location>
        <begin position="38"/>
        <end position="77"/>
    </location>
</feature>
<organism evidence="2 3">
    <name type="scientific">Protopolystoma xenopodis</name>
    <dbReference type="NCBI Taxonomy" id="117903"/>
    <lineage>
        <taxon>Eukaryota</taxon>
        <taxon>Metazoa</taxon>
        <taxon>Spiralia</taxon>
        <taxon>Lophotrochozoa</taxon>
        <taxon>Platyhelminthes</taxon>
        <taxon>Monogenea</taxon>
        <taxon>Polyopisthocotylea</taxon>
        <taxon>Polystomatidea</taxon>
        <taxon>Polystomatidae</taxon>
        <taxon>Protopolystoma</taxon>
    </lineage>
</organism>
<gene>
    <name evidence="2" type="ORF">PXEA_LOCUS34895</name>
</gene>
<feature type="compositionally biased region" description="Basic residues" evidence="1">
    <location>
        <begin position="1"/>
        <end position="12"/>
    </location>
</feature>
<sequence>MRFSRHLGRARKAPPPPPPVCRAGTALVNSLPKVAAFGDGNGRVGMKATISDRRKEGKVRNSEMKPRSPSLRTRSPKRTNWYSWQKNRVWLQEAEAASKLSSVVRAAGLARSAVVVGPLT</sequence>
<dbReference type="AlphaFoldDB" id="A0A3S5CR68"/>
<feature type="region of interest" description="Disordered" evidence="1">
    <location>
        <begin position="1"/>
        <end position="24"/>
    </location>
</feature>
<protein>
    <submittedName>
        <fullName evidence="2">Uncharacterized protein</fullName>
    </submittedName>
</protein>
<dbReference type="EMBL" id="CAAALY010269392">
    <property type="protein sequence ID" value="VEL41455.1"/>
    <property type="molecule type" value="Genomic_DNA"/>
</dbReference>
<proteinExistence type="predicted"/>
<keyword evidence="3" id="KW-1185">Reference proteome</keyword>
<evidence type="ECO:0000313" key="2">
    <source>
        <dbReference type="EMBL" id="VEL41455.1"/>
    </source>
</evidence>
<evidence type="ECO:0000313" key="3">
    <source>
        <dbReference type="Proteomes" id="UP000784294"/>
    </source>
</evidence>
<evidence type="ECO:0000256" key="1">
    <source>
        <dbReference type="SAM" id="MobiDB-lite"/>
    </source>
</evidence>